<reference evidence="1" key="5">
    <citation type="journal article" date="2021" name="G3 (Bethesda)">
        <title>Aegilops tauschii genome assembly Aet v5.0 features greater sequence contiguity and improved annotation.</title>
        <authorList>
            <person name="Wang L."/>
            <person name="Zhu T."/>
            <person name="Rodriguez J.C."/>
            <person name="Deal K.R."/>
            <person name="Dubcovsky J."/>
            <person name="McGuire P.E."/>
            <person name="Lux T."/>
            <person name="Spannagl M."/>
            <person name="Mayer K.F.X."/>
            <person name="Baldrich P."/>
            <person name="Meyers B.C."/>
            <person name="Huo N."/>
            <person name="Gu Y.Q."/>
            <person name="Zhou H."/>
            <person name="Devos K.M."/>
            <person name="Bennetzen J.L."/>
            <person name="Unver T."/>
            <person name="Budak H."/>
            <person name="Gulick P.J."/>
            <person name="Galiba G."/>
            <person name="Kalapos B."/>
            <person name="Nelson D.R."/>
            <person name="Li P."/>
            <person name="You F.M."/>
            <person name="Luo M.C."/>
            <person name="Dvorak J."/>
        </authorList>
    </citation>
    <scope>NUCLEOTIDE SEQUENCE [LARGE SCALE GENOMIC DNA]</scope>
    <source>
        <strain evidence="1">cv. AL8/78</strain>
    </source>
</reference>
<dbReference type="AlphaFoldDB" id="A0A453SXL5"/>
<keyword evidence="2" id="KW-1185">Reference proteome</keyword>
<reference evidence="1" key="3">
    <citation type="journal article" date="2017" name="Nature">
        <title>Genome sequence of the progenitor of the wheat D genome Aegilops tauschii.</title>
        <authorList>
            <person name="Luo M.C."/>
            <person name="Gu Y.Q."/>
            <person name="Puiu D."/>
            <person name="Wang H."/>
            <person name="Twardziok S.O."/>
            <person name="Deal K.R."/>
            <person name="Huo N."/>
            <person name="Zhu T."/>
            <person name="Wang L."/>
            <person name="Wang Y."/>
            <person name="McGuire P.E."/>
            <person name="Liu S."/>
            <person name="Long H."/>
            <person name="Ramasamy R.K."/>
            <person name="Rodriguez J.C."/>
            <person name="Van S.L."/>
            <person name="Yuan L."/>
            <person name="Wang Z."/>
            <person name="Xia Z."/>
            <person name="Xiao L."/>
            <person name="Anderson O.D."/>
            <person name="Ouyang S."/>
            <person name="Liang Y."/>
            <person name="Zimin A.V."/>
            <person name="Pertea G."/>
            <person name="Qi P."/>
            <person name="Bennetzen J.L."/>
            <person name="Dai X."/>
            <person name="Dawson M.W."/>
            <person name="Muller H.G."/>
            <person name="Kugler K."/>
            <person name="Rivarola-Duarte L."/>
            <person name="Spannagl M."/>
            <person name="Mayer K.F.X."/>
            <person name="Lu F.H."/>
            <person name="Bevan M.W."/>
            <person name="Leroy P."/>
            <person name="Li P."/>
            <person name="You F.M."/>
            <person name="Sun Q."/>
            <person name="Liu Z."/>
            <person name="Lyons E."/>
            <person name="Wicker T."/>
            <person name="Salzberg S.L."/>
            <person name="Devos K.M."/>
            <person name="Dvorak J."/>
        </authorList>
    </citation>
    <scope>NUCLEOTIDE SEQUENCE [LARGE SCALE GENOMIC DNA]</scope>
    <source>
        <strain evidence="1">cv. AL8/78</strain>
    </source>
</reference>
<sequence length="31" mass="3597">SSTWVGAELHTHIVKHGFKGYRLLWNSLIDM</sequence>
<dbReference type="Gramene" id="AET7Gv21143200.40">
    <property type="protein sequence ID" value="AET7Gv21143200.40"/>
    <property type="gene ID" value="AET7Gv21143200"/>
</dbReference>
<dbReference type="Proteomes" id="UP000015105">
    <property type="component" value="Chromosome 7D"/>
</dbReference>
<proteinExistence type="predicted"/>
<reference evidence="2" key="1">
    <citation type="journal article" date="2014" name="Science">
        <title>Ancient hybridizations among the ancestral genomes of bread wheat.</title>
        <authorList>
            <consortium name="International Wheat Genome Sequencing Consortium,"/>
            <person name="Marcussen T."/>
            <person name="Sandve S.R."/>
            <person name="Heier L."/>
            <person name="Spannagl M."/>
            <person name="Pfeifer M."/>
            <person name="Jakobsen K.S."/>
            <person name="Wulff B.B."/>
            <person name="Steuernagel B."/>
            <person name="Mayer K.F."/>
            <person name="Olsen O.A."/>
        </authorList>
    </citation>
    <scope>NUCLEOTIDE SEQUENCE [LARGE SCALE GENOMIC DNA]</scope>
    <source>
        <strain evidence="2">cv. AL8/78</strain>
    </source>
</reference>
<accession>A0A453SXL5</accession>
<reference evidence="2" key="2">
    <citation type="journal article" date="2017" name="Nat. Plants">
        <title>The Aegilops tauschii genome reveals multiple impacts of transposons.</title>
        <authorList>
            <person name="Zhao G."/>
            <person name="Zou C."/>
            <person name="Li K."/>
            <person name="Wang K."/>
            <person name="Li T."/>
            <person name="Gao L."/>
            <person name="Zhang X."/>
            <person name="Wang H."/>
            <person name="Yang Z."/>
            <person name="Liu X."/>
            <person name="Jiang W."/>
            <person name="Mao L."/>
            <person name="Kong X."/>
            <person name="Jiao Y."/>
            <person name="Jia J."/>
        </authorList>
    </citation>
    <scope>NUCLEOTIDE SEQUENCE [LARGE SCALE GENOMIC DNA]</scope>
    <source>
        <strain evidence="2">cv. AL8/78</strain>
    </source>
</reference>
<evidence type="ECO:0000313" key="1">
    <source>
        <dbReference type="EnsemblPlants" id="AET7Gv21143200.40"/>
    </source>
</evidence>
<protein>
    <submittedName>
        <fullName evidence="1">Uncharacterized protein</fullName>
    </submittedName>
</protein>
<reference evidence="1" key="4">
    <citation type="submission" date="2019-03" db="UniProtKB">
        <authorList>
            <consortium name="EnsemblPlants"/>
        </authorList>
    </citation>
    <scope>IDENTIFICATION</scope>
</reference>
<evidence type="ECO:0000313" key="2">
    <source>
        <dbReference type="Proteomes" id="UP000015105"/>
    </source>
</evidence>
<dbReference type="EnsemblPlants" id="AET7Gv21143200.40">
    <property type="protein sequence ID" value="AET7Gv21143200.40"/>
    <property type="gene ID" value="AET7Gv21143200"/>
</dbReference>
<organism evidence="1 2">
    <name type="scientific">Aegilops tauschii subsp. strangulata</name>
    <name type="common">Goatgrass</name>
    <dbReference type="NCBI Taxonomy" id="200361"/>
    <lineage>
        <taxon>Eukaryota</taxon>
        <taxon>Viridiplantae</taxon>
        <taxon>Streptophyta</taxon>
        <taxon>Embryophyta</taxon>
        <taxon>Tracheophyta</taxon>
        <taxon>Spermatophyta</taxon>
        <taxon>Magnoliopsida</taxon>
        <taxon>Liliopsida</taxon>
        <taxon>Poales</taxon>
        <taxon>Poaceae</taxon>
        <taxon>BOP clade</taxon>
        <taxon>Pooideae</taxon>
        <taxon>Triticodae</taxon>
        <taxon>Triticeae</taxon>
        <taxon>Triticinae</taxon>
        <taxon>Aegilops</taxon>
    </lineage>
</organism>
<name>A0A453SXL5_AEGTS</name>